<organism evidence="7 8">
    <name type="scientific">Gracilariopsis chorda</name>
    <dbReference type="NCBI Taxonomy" id="448386"/>
    <lineage>
        <taxon>Eukaryota</taxon>
        <taxon>Rhodophyta</taxon>
        <taxon>Florideophyceae</taxon>
        <taxon>Rhodymeniophycidae</taxon>
        <taxon>Gracilariales</taxon>
        <taxon>Gracilariaceae</taxon>
        <taxon>Gracilariopsis</taxon>
    </lineage>
</organism>
<keyword evidence="5 6" id="KW-0472">Membrane</keyword>
<evidence type="ECO:0000313" key="8">
    <source>
        <dbReference type="Proteomes" id="UP000247409"/>
    </source>
</evidence>
<accession>A0A2V3J4I1</accession>
<dbReference type="PANTHER" id="PTHR28525">
    <property type="entry name" value="REACTIVE OXYGEN SPECIES MODULATOR 1"/>
    <property type="match status" value="1"/>
</dbReference>
<evidence type="ECO:0000256" key="5">
    <source>
        <dbReference type="ARBA" id="ARBA00023136"/>
    </source>
</evidence>
<dbReference type="InterPro" id="IPR018450">
    <property type="entry name" value="Romo1/Mgr2"/>
</dbReference>
<dbReference type="Pfam" id="PF10247">
    <property type="entry name" value="Romo1"/>
    <property type="match status" value="1"/>
</dbReference>
<comment type="similarity">
    <text evidence="2">Belongs to the MGR2 family.</text>
</comment>
<dbReference type="STRING" id="448386.A0A2V3J4I1"/>
<evidence type="ECO:0000256" key="1">
    <source>
        <dbReference type="ARBA" id="ARBA00004370"/>
    </source>
</evidence>
<dbReference type="GO" id="GO:0005744">
    <property type="term" value="C:TIM23 mitochondrial import inner membrane translocase complex"/>
    <property type="evidence" value="ECO:0007669"/>
    <property type="project" value="TreeGrafter"/>
</dbReference>
<dbReference type="OrthoDB" id="101at2759"/>
<proteinExistence type="inferred from homology"/>
<comment type="subcellular location">
    <subcellularLocation>
        <location evidence="1">Membrane</location>
    </subcellularLocation>
</comment>
<dbReference type="EMBL" id="NBIV01000006">
    <property type="protein sequence ID" value="PXF49361.1"/>
    <property type="molecule type" value="Genomic_DNA"/>
</dbReference>
<feature type="transmembrane region" description="Helical" evidence="6">
    <location>
        <begin position="18"/>
        <end position="36"/>
    </location>
</feature>
<dbReference type="Proteomes" id="UP000247409">
    <property type="component" value="Unassembled WGS sequence"/>
</dbReference>
<keyword evidence="3 6" id="KW-0812">Transmembrane</keyword>
<keyword evidence="8" id="KW-1185">Reference proteome</keyword>
<dbReference type="AlphaFoldDB" id="A0A2V3J4I1"/>
<evidence type="ECO:0000256" key="3">
    <source>
        <dbReference type="ARBA" id="ARBA00022692"/>
    </source>
</evidence>
<sequence>MVFLDAGRRECLQKMKNGALLGGSVGSAAGFLFGSYEAAQIRGIPVAQKVGLVLRNSVGGSIVFGFFLAIGTGIRSCNARERY</sequence>
<evidence type="ECO:0008006" key="9">
    <source>
        <dbReference type="Google" id="ProtNLM"/>
    </source>
</evidence>
<evidence type="ECO:0000256" key="2">
    <source>
        <dbReference type="ARBA" id="ARBA00007839"/>
    </source>
</evidence>
<dbReference type="SMART" id="SM01378">
    <property type="entry name" value="Romo1"/>
    <property type="match status" value="1"/>
</dbReference>
<protein>
    <recommendedName>
        <fullName evidence="9">Reactive oxygen species modulator 1</fullName>
    </recommendedName>
</protein>
<dbReference type="PANTHER" id="PTHR28525:SF1">
    <property type="entry name" value="REACTIVE OXYGEN SPECIES MODULATOR 1"/>
    <property type="match status" value="1"/>
</dbReference>
<comment type="caution">
    <text evidence="7">The sequence shown here is derived from an EMBL/GenBank/DDBJ whole genome shotgun (WGS) entry which is preliminary data.</text>
</comment>
<gene>
    <name evidence="7" type="ORF">BWQ96_00935</name>
</gene>
<reference evidence="7 8" key="1">
    <citation type="journal article" date="2018" name="Mol. Biol. Evol.">
        <title>Analysis of the draft genome of the red seaweed Gracilariopsis chorda provides insights into genome size evolution in Rhodophyta.</title>
        <authorList>
            <person name="Lee J."/>
            <person name="Yang E.C."/>
            <person name="Graf L."/>
            <person name="Yang J.H."/>
            <person name="Qiu H."/>
            <person name="Zel Zion U."/>
            <person name="Chan C.X."/>
            <person name="Stephens T.G."/>
            <person name="Weber A.P.M."/>
            <person name="Boo G.H."/>
            <person name="Boo S.M."/>
            <person name="Kim K.M."/>
            <person name="Shin Y."/>
            <person name="Jung M."/>
            <person name="Lee S.J."/>
            <person name="Yim H.S."/>
            <person name="Lee J.H."/>
            <person name="Bhattacharya D."/>
            <person name="Yoon H.S."/>
        </authorList>
    </citation>
    <scope>NUCLEOTIDE SEQUENCE [LARGE SCALE GENOMIC DNA]</scope>
    <source>
        <strain evidence="7 8">SKKU-2015</strain>
        <tissue evidence="7">Whole body</tissue>
    </source>
</reference>
<dbReference type="GO" id="GO:0030150">
    <property type="term" value="P:protein import into mitochondrial matrix"/>
    <property type="evidence" value="ECO:0007669"/>
    <property type="project" value="TreeGrafter"/>
</dbReference>
<name>A0A2V3J4I1_9FLOR</name>
<keyword evidence="4 6" id="KW-1133">Transmembrane helix</keyword>
<evidence type="ECO:0000256" key="4">
    <source>
        <dbReference type="ARBA" id="ARBA00022989"/>
    </source>
</evidence>
<evidence type="ECO:0000313" key="7">
    <source>
        <dbReference type="EMBL" id="PXF49361.1"/>
    </source>
</evidence>
<feature type="transmembrane region" description="Helical" evidence="6">
    <location>
        <begin position="56"/>
        <end position="74"/>
    </location>
</feature>
<evidence type="ECO:0000256" key="6">
    <source>
        <dbReference type="SAM" id="Phobius"/>
    </source>
</evidence>
<dbReference type="GO" id="GO:0045039">
    <property type="term" value="P:protein insertion into mitochondrial inner membrane"/>
    <property type="evidence" value="ECO:0007669"/>
    <property type="project" value="TreeGrafter"/>
</dbReference>